<dbReference type="InterPro" id="IPR036691">
    <property type="entry name" value="Endo/exonu/phosph_ase_sf"/>
</dbReference>
<organism evidence="3">
    <name type="scientific">Fagus sylvatica</name>
    <name type="common">Beechnut</name>
    <dbReference type="NCBI Taxonomy" id="28930"/>
    <lineage>
        <taxon>Eukaryota</taxon>
        <taxon>Viridiplantae</taxon>
        <taxon>Streptophyta</taxon>
        <taxon>Embryophyta</taxon>
        <taxon>Tracheophyta</taxon>
        <taxon>Spermatophyta</taxon>
        <taxon>Magnoliopsida</taxon>
        <taxon>eudicotyledons</taxon>
        <taxon>Gunneridae</taxon>
        <taxon>Pentapetalae</taxon>
        <taxon>rosids</taxon>
        <taxon>fabids</taxon>
        <taxon>Fagales</taxon>
        <taxon>Fagaceae</taxon>
        <taxon>Fagus</taxon>
    </lineage>
</organism>
<name>A0A2N9FNP6_FAGSY</name>
<dbReference type="AlphaFoldDB" id="A0A2N9FNP6"/>
<dbReference type="Pfam" id="PF03372">
    <property type="entry name" value="Exo_endo_phos"/>
    <property type="match status" value="1"/>
</dbReference>
<feature type="domain" description="Endonuclease/exonuclease/phosphatase" evidence="2">
    <location>
        <begin position="17"/>
        <end position="169"/>
    </location>
</feature>
<dbReference type="PANTHER" id="PTHR33710">
    <property type="entry name" value="BNAC02G09200D PROTEIN"/>
    <property type="match status" value="1"/>
</dbReference>
<accession>A0A2N9FNP6</accession>
<dbReference type="SUPFAM" id="SSF56219">
    <property type="entry name" value="DNase I-like"/>
    <property type="match status" value="1"/>
</dbReference>
<dbReference type="EMBL" id="OIVN01001025">
    <property type="protein sequence ID" value="SPC88882.1"/>
    <property type="molecule type" value="Genomic_DNA"/>
</dbReference>
<evidence type="ECO:0000313" key="3">
    <source>
        <dbReference type="EMBL" id="SPC88882.1"/>
    </source>
</evidence>
<dbReference type="Gene3D" id="3.60.10.10">
    <property type="entry name" value="Endonuclease/exonuclease/phosphatase"/>
    <property type="match status" value="1"/>
</dbReference>
<proteinExistence type="predicted"/>
<dbReference type="Pfam" id="PF00078">
    <property type="entry name" value="RVT_1"/>
    <property type="match status" value="1"/>
</dbReference>
<dbReference type="PANTHER" id="PTHR33710:SF77">
    <property type="entry name" value="DNASE I-LIKE SUPERFAMILY PROTEIN"/>
    <property type="match status" value="1"/>
</dbReference>
<evidence type="ECO:0000259" key="2">
    <source>
        <dbReference type="Pfam" id="PF03372"/>
    </source>
</evidence>
<reference evidence="3" key="1">
    <citation type="submission" date="2018-02" db="EMBL/GenBank/DDBJ databases">
        <authorList>
            <person name="Cohen D.B."/>
            <person name="Kent A.D."/>
        </authorList>
    </citation>
    <scope>NUCLEOTIDE SEQUENCE</scope>
</reference>
<dbReference type="InterPro" id="IPR000477">
    <property type="entry name" value="RT_dom"/>
</dbReference>
<dbReference type="InterPro" id="IPR005135">
    <property type="entry name" value="Endo/exonuclease/phosphatase"/>
</dbReference>
<gene>
    <name evidence="3" type="ORF">FSB_LOCUS16764</name>
</gene>
<dbReference type="GO" id="GO:0003824">
    <property type="term" value="F:catalytic activity"/>
    <property type="evidence" value="ECO:0007669"/>
    <property type="project" value="InterPro"/>
</dbReference>
<evidence type="ECO:0000259" key="1">
    <source>
        <dbReference type="Pfam" id="PF00078"/>
    </source>
</evidence>
<sequence length="805" mass="91927">MKKLAFSIGFSEHVVVSASGKAGGICLMWSSSMDVQVLEFNYCTIAITIREEYCSWSLIGFYGPPYHAKHRKAWGNLHTLLQSINGPWMCFGDFNCVVEESEKEEGNRGSTSTPNFLKELLFELEAIDLGFSGNQFTWWNKRWGRGTIRERLDRAISNPSWRLAFPKASVFHLGAINSDHAPDPRCGGVIKEAWKSKVTGSHSFVLCRKQSSTTSALKKWNKDVFGHCQSRIKELTSKLEAVQGQGRMEQNVRSESILQDGDKNSKFFHLSIYAIKNDSGDWLINKKEIREHVVEKFEQLFTEEEVNFPGDLEHLLNPIISSSENSDLCRIPTAQEIKCIIFDMDNQKAPGPDGLLALFYKRYWNMVGHTVTEAVKSFFTSGKLLKEIETFVRQAHLAFSVHLHPRKSKHFYPSRGLRQGDPLSPYLFILCQEVFSRLIDKEHAAGNMRGVKMNVRGPNFTNVMFADDIMLFSKATCKDVLILNSCLEKYCAWSGQAVNRSKSGIIFSKMVNLNHKRRLKEAVQMKKVPANSKYLGSPLFTTRSRAKDFNYLQEKLESRLNRKAKKFNEAFIAKLTWMIASKRSSPCMDALRTAYQKRSLFSDGDGLSIDVWNEPWFPWLPNFTPKPKSLSINTWPLKVADLIDQNSRCWINSRLLELRAILFGSPWAIHSHCISIPTCMDIIRFICEPHINPTSPSLSIELYKYSTIQFAITLDCIWNIQNQVVHNDYKINLLAQIKNLECRVMEHIHAIDYSDDVVVKPLKINNTWTYQKKINNTWIAPSPGTIKVNVDVEIFNDKGCCCSSG</sequence>
<feature type="domain" description="Reverse transcriptase" evidence="1">
    <location>
        <begin position="392"/>
        <end position="536"/>
    </location>
</feature>
<protein>
    <submittedName>
        <fullName evidence="3">Uncharacterized protein</fullName>
    </submittedName>
</protein>